<evidence type="ECO:0000313" key="3">
    <source>
        <dbReference type="EMBL" id="KAK6954489.1"/>
    </source>
</evidence>
<evidence type="ECO:0000256" key="1">
    <source>
        <dbReference type="PROSITE-ProRule" id="PRU00221"/>
    </source>
</evidence>
<protein>
    <recommendedName>
        <fullName evidence="5">WD repeat-containing protein</fullName>
    </recommendedName>
</protein>
<dbReference type="PANTHER" id="PTHR43991:SF12">
    <property type="entry name" value="WD REPEAT PROTEIN (AFU_ORTHOLOGUE AFUA_8G05640)"/>
    <property type="match status" value="1"/>
</dbReference>
<dbReference type="SUPFAM" id="SSF50978">
    <property type="entry name" value="WD40 repeat-like"/>
    <property type="match status" value="1"/>
</dbReference>
<evidence type="ECO:0000313" key="4">
    <source>
        <dbReference type="Proteomes" id="UP001369815"/>
    </source>
</evidence>
<comment type="caution">
    <text evidence="3">The sequence shown here is derived from an EMBL/GenBank/DDBJ whole genome shotgun (WGS) entry which is preliminary data.</text>
</comment>
<dbReference type="InterPro" id="IPR036322">
    <property type="entry name" value="WD40_repeat_dom_sf"/>
</dbReference>
<name>A0AAX6MPD5_9PEZI</name>
<dbReference type="SMART" id="SM00320">
    <property type="entry name" value="WD40"/>
    <property type="match status" value="2"/>
</dbReference>
<sequence length="696" mass="76944">MRPTNSPPVSPFLAPDRPQIDQDAFSSSQPQIAEVDLPGLPDPNVDDNPMNDYQSSPSSPLSLSSPSSPSSPSYEPTTSAAHAHTNLHSDSAQVFEDSDDAGTSDPGTNHEMLDVDVEEGGAPLNDINMEDPDDQGHVIAPVDYALINQPGIPIQPPPPINLDFIAIQPSQTLISVPEVQDPPEDDMDAVANTGLHPMALSNANPVSLGPENPHVMQFLELWEWQSNADAQLRANGPVPSSQQISRLARECPRRVDYKQLRGDLYDFQGISWRDLGITRNMARCRRMATFHNYVNRPNSDSLHTDSPDRLLRPVENYFRYKSMDIRRDVRLLHFQLRNILGVASRTRAFYPSFTTIKEHDPTTGRDKVAMRFDSQTGSHISTLAATEDVLIAGGFYGTYRYRHLNSSGDLEAHEGLLTNHNSGITNHVQIHPSRHSSTPLAAFASNDYGFRVVDLSRNKVISGIMYGSAMNCSALSPDMRLRVIVGDDQNVLIADAESGEILQSLEGHRDFGFACDWAPDGWTVATGNQDRSIRIWDARKWKNSKGESTSVAVVRTEMAGARSLRFSPLGSGKRILVAAEDADFINLIDAQTFNTKQTVDIFGELGGVAFANGGQDLIALSCDLSRGGIMRLERCDAGAEDNFSYAHRKYREPSHWWRTPGYDWMQSPEQVVAAPGSQQSLTHKRRHAAMSEDWTF</sequence>
<gene>
    <name evidence="3" type="ORF">Daesc_004456</name>
</gene>
<keyword evidence="4" id="KW-1185">Reference proteome</keyword>
<dbReference type="PROSITE" id="PS50294">
    <property type="entry name" value="WD_REPEATS_REGION"/>
    <property type="match status" value="1"/>
</dbReference>
<dbReference type="InterPro" id="IPR001680">
    <property type="entry name" value="WD40_rpt"/>
</dbReference>
<feature type="repeat" description="WD" evidence="1">
    <location>
        <begin position="505"/>
        <end position="537"/>
    </location>
</feature>
<reference evidence="3 4" key="1">
    <citation type="journal article" date="2024" name="Front Chem Biol">
        <title>Unveiling the potential of Daldinia eschscholtzii MFLUCC 19-0629 through bioactivity and bioinformatics studies for enhanced sustainable agriculture production.</title>
        <authorList>
            <person name="Brooks S."/>
            <person name="Weaver J.A."/>
            <person name="Klomchit A."/>
            <person name="Alharthi S.A."/>
            <person name="Onlamun T."/>
            <person name="Nurani R."/>
            <person name="Vong T.K."/>
            <person name="Alberti F."/>
            <person name="Greco C."/>
        </authorList>
    </citation>
    <scope>NUCLEOTIDE SEQUENCE [LARGE SCALE GENOMIC DNA]</scope>
    <source>
        <strain evidence="3">MFLUCC 19-0629</strain>
    </source>
</reference>
<organism evidence="3 4">
    <name type="scientific">Daldinia eschscholtzii</name>
    <dbReference type="NCBI Taxonomy" id="292717"/>
    <lineage>
        <taxon>Eukaryota</taxon>
        <taxon>Fungi</taxon>
        <taxon>Dikarya</taxon>
        <taxon>Ascomycota</taxon>
        <taxon>Pezizomycotina</taxon>
        <taxon>Sordariomycetes</taxon>
        <taxon>Xylariomycetidae</taxon>
        <taxon>Xylariales</taxon>
        <taxon>Hypoxylaceae</taxon>
        <taxon>Daldinia</taxon>
    </lineage>
</organism>
<dbReference type="AlphaFoldDB" id="A0AAX6MPD5"/>
<evidence type="ECO:0000256" key="2">
    <source>
        <dbReference type="SAM" id="MobiDB-lite"/>
    </source>
</evidence>
<dbReference type="Gene3D" id="2.130.10.10">
    <property type="entry name" value="YVTN repeat-like/Quinoprotein amine dehydrogenase"/>
    <property type="match status" value="1"/>
</dbReference>
<keyword evidence="1" id="KW-0853">WD repeat</keyword>
<dbReference type="PROSITE" id="PS50082">
    <property type="entry name" value="WD_REPEATS_2"/>
    <property type="match status" value="1"/>
</dbReference>
<dbReference type="InterPro" id="IPR015943">
    <property type="entry name" value="WD40/YVTN_repeat-like_dom_sf"/>
</dbReference>
<accession>A0AAX6MPD5</accession>
<feature type="compositionally biased region" description="Low complexity" evidence="2">
    <location>
        <begin position="42"/>
        <end position="73"/>
    </location>
</feature>
<dbReference type="PANTHER" id="PTHR43991">
    <property type="entry name" value="WD REPEAT PROTEIN (AFU_ORTHOLOGUE AFUA_8G05640)-RELATED"/>
    <property type="match status" value="1"/>
</dbReference>
<dbReference type="EMBL" id="JBANMG010000004">
    <property type="protein sequence ID" value="KAK6954489.1"/>
    <property type="molecule type" value="Genomic_DNA"/>
</dbReference>
<feature type="compositionally biased region" description="Pro residues" evidence="2">
    <location>
        <begin position="1"/>
        <end position="10"/>
    </location>
</feature>
<proteinExistence type="predicted"/>
<dbReference type="Proteomes" id="UP001369815">
    <property type="component" value="Unassembled WGS sequence"/>
</dbReference>
<feature type="region of interest" description="Disordered" evidence="2">
    <location>
        <begin position="1"/>
        <end position="81"/>
    </location>
</feature>
<evidence type="ECO:0008006" key="5">
    <source>
        <dbReference type="Google" id="ProtNLM"/>
    </source>
</evidence>